<dbReference type="GO" id="GO:0005737">
    <property type="term" value="C:cytoplasm"/>
    <property type="evidence" value="ECO:0007669"/>
    <property type="project" value="UniProtKB-SubCell"/>
</dbReference>
<dbReference type="STRING" id="887929.HMP0721_0530"/>
<protein>
    <recommendedName>
        <fullName evidence="3">dTTP/UTP pyrophosphatase</fullName>
        <shortName evidence="3">dTTPase/UTPase</shortName>
        <ecNumber evidence="3">3.6.1.9</ecNumber>
    </recommendedName>
    <alternativeName>
        <fullName evidence="3">Nucleoside triphosphate pyrophosphatase</fullName>
    </alternativeName>
    <alternativeName>
        <fullName evidence="3">Nucleotide pyrophosphatase</fullName>
        <shortName evidence="3">Nucleotide PPase</shortName>
    </alternativeName>
</protein>
<dbReference type="InterPro" id="IPR003697">
    <property type="entry name" value="Maf-like"/>
</dbReference>
<keyword evidence="3" id="KW-0963">Cytoplasm</keyword>
<dbReference type="CDD" id="cd00555">
    <property type="entry name" value="Maf"/>
    <property type="match status" value="1"/>
</dbReference>
<keyword evidence="5" id="KW-1185">Reference proteome</keyword>
<dbReference type="EC" id="3.6.1.9" evidence="3"/>
<dbReference type="PANTHER" id="PTHR43213">
    <property type="entry name" value="BIFUNCTIONAL DTTP/UTP PYROPHOSPHATASE/METHYLTRANSFERASE PROTEIN-RELATED"/>
    <property type="match status" value="1"/>
</dbReference>
<dbReference type="GO" id="GO:0036218">
    <property type="term" value="F:dTTP diphosphatase activity"/>
    <property type="evidence" value="ECO:0007669"/>
    <property type="project" value="RHEA"/>
</dbReference>
<dbReference type="eggNOG" id="COG0424">
    <property type="taxonomic scope" value="Bacteria"/>
</dbReference>
<keyword evidence="2 3" id="KW-0378">Hydrolase</keyword>
<comment type="similarity">
    <text evidence="3">Belongs to the Maf family. YhdE subfamily.</text>
</comment>
<evidence type="ECO:0000313" key="5">
    <source>
        <dbReference type="Proteomes" id="UP000004754"/>
    </source>
</evidence>
<dbReference type="EMBL" id="AEQN01000009">
    <property type="protein sequence ID" value="EFV02385.1"/>
    <property type="molecule type" value="Genomic_DNA"/>
</dbReference>
<dbReference type="PIRSF" id="PIRSF006305">
    <property type="entry name" value="Maf"/>
    <property type="match status" value="1"/>
</dbReference>
<dbReference type="InterPro" id="IPR029001">
    <property type="entry name" value="ITPase-like_fam"/>
</dbReference>
<dbReference type="AlphaFoldDB" id="E6MEU7"/>
<comment type="subcellular location">
    <subcellularLocation>
        <location evidence="3">Cytoplasm</location>
    </subcellularLocation>
</comment>
<feature type="active site" description="Proton acceptor" evidence="3">
    <location>
        <position position="72"/>
    </location>
</feature>
<reference evidence="4 5" key="1">
    <citation type="submission" date="2010-12" db="EMBL/GenBank/DDBJ databases">
        <authorList>
            <person name="Muzny D."/>
            <person name="Qin X."/>
            <person name="Deng J."/>
            <person name="Jiang H."/>
            <person name="Liu Y."/>
            <person name="Qu J."/>
            <person name="Song X.-Z."/>
            <person name="Zhang L."/>
            <person name="Thornton R."/>
            <person name="Coyle M."/>
            <person name="Francisco L."/>
            <person name="Jackson L."/>
            <person name="Javaid M."/>
            <person name="Korchina V."/>
            <person name="Kovar C."/>
            <person name="Mata R."/>
            <person name="Mathew T."/>
            <person name="Ngo R."/>
            <person name="Nguyen L."/>
            <person name="Nguyen N."/>
            <person name="Okwuonu G."/>
            <person name="Ongeri F."/>
            <person name="Pham C."/>
            <person name="Simmons D."/>
            <person name="Wilczek-Boney K."/>
            <person name="Hale W."/>
            <person name="Jakkamsetti A."/>
            <person name="Pham P."/>
            <person name="Ruth R."/>
            <person name="San Lucas F."/>
            <person name="Warren J."/>
            <person name="Zhang J."/>
            <person name="Zhao Z."/>
            <person name="Zhou C."/>
            <person name="Zhu D."/>
            <person name="Lee S."/>
            <person name="Bess C."/>
            <person name="Blankenburg K."/>
            <person name="Forbes L."/>
            <person name="Fu Q."/>
            <person name="Gubbala S."/>
            <person name="Hirani K."/>
            <person name="Jayaseelan J.C."/>
            <person name="Lara F."/>
            <person name="Munidasa M."/>
            <person name="Palculict T."/>
            <person name="Patil S."/>
            <person name="Pu L.-L."/>
            <person name="Saada N."/>
            <person name="Tang L."/>
            <person name="Weissenberger G."/>
            <person name="Zhu Y."/>
            <person name="Hemphill L."/>
            <person name="Shang Y."/>
            <person name="Youmans B."/>
            <person name="Ayvaz T."/>
            <person name="Ross M."/>
            <person name="Santibanez J."/>
            <person name="Aqrawi P."/>
            <person name="Gross S."/>
            <person name="Joshi V."/>
            <person name="Fowler G."/>
            <person name="Nazareth L."/>
            <person name="Reid J."/>
            <person name="Worley K."/>
            <person name="Petrosino J."/>
            <person name="Highlander S."/>
            <person name="Gibbs R."/>
        </authorList>
    </citation>
    <scope>NUCLEOTIDE SEQUENCE [LARGE SCALE GENOMIC DNA]</scope>
    <source>
        <strain evidence="4 5">ATCC 23263</strain>
    </source>
</reference>
<feature type="site" description="Important for substrate specificity" evidence="3">
    <location>
        <position position="11"/>
    </location>
</feature>
<evidence type="ECO:0000256" key="3">
    <source>
        <dbReference type="HAMAP-Rule" id="MF_00528"/>
    </source>
</evidence>
<dbReference type="Gene3D" id="3.90.950.10">
    <property type="match status" value="1"/>
</dbReference>
<feature type="site" description="Important for substrate specificity" evidence="3">
    <location>
        <position position="158"/>
    </location>
</feature>
<name>E6MEU7_9FIRM</name>
<dbReference type="HOGENOM" id="CLU_040416_0_0_9"/>
<comment type="catalytic activity">
    <reaction evidence="3">
        <text>dTTP + H2O = dTMP + diphosphate + H(+)</text>
        <dbReference type="Rhea" id="RHEA:28534"/>
        <dbReference type="ChEBI" id="CHEBI:15377"/>
        <dbReference type="ChEBI" id="CHEBI:15378"/>
        <dbReference type="ChEBI" id="CHEBI:33019"/>
        <dbReference type="ChEBI" id="CHEBI:37568"/>
        <dbReference type="ChEBI" id="CHEBI:63528"/>
        <dbReference type="EC" id="3.6.1.9"/>
    </reaction>
</comment>
<dbReference type="GO" id="GO:0009117">
    <property type="term" value="P:nucleotide metabolic process"/>
    <property type="evidence" value="ECO:0007669"/>
    <property type="project" value="UniProtKB-KW"/>
</dbReference>
<evidence type="ECO:0000313" key="4">
    <source>
        <dbReference type="EMBL" id="EFV02385.1"/>
    </source>
</evidence>
<evidence type="ECO:0000256" key="1">
    <source>
        <dbReference type="ARBA" id="ARBA00001968"/>
    </source>
</evidence>
<evidence type="ECO:0000256" key="2">
    <source>
        <dbReference type="ARBA" id="ARBA00022801"/>
    </source>
</evidence>
<proteinExistence type="inferred from homology"/>
<dbReference type="OrthoDB" id="9807767at2"/>
<accession>E6MEU7</accession>
<dbReference type="SUPFAM" id="SSF52972">
    <property type="entry name" value="ITPase-like"/>
    <property type="match status" value="1"/>
</dbReference>
<comment type="cofactor">
    <cofactor evidence="1 3">
        <name>a divalent metal cation</name>
        <dbReference type="ChEBI" id="CHEBI:60240"/>
    </cofactor>
</comment>
<dbReference type="PANTHER" id="PTHR43213:SF5">
    <property type="entry name" value="BIFUNCTIONAL DTTP_UTP PYROPHOSPHATASE_METHYLTRANSFERASE PROTEIN-RELATED"/>
    <property type="match status" value="1"/>
</dbReference>
<comment type="catalytic activity">
    <reaction evidence="3">
        <text>UTP + H2O = UMP + diphosphate + H(+)</text>
        <dbReference type="Rhea" id="RHEA:29395"/>
        <dbReference type="ChEBI" id="CHEBI:15377"/>
        <dbReference type="ChEBI" id="CHEBI:15378"/>
        <dbReference type="ChEBI" id="CHEBI:33019"/>
        <dbReference type="ChEBI" id="CHEBI:46398"/>
        <dbReference type="ChEBI" id="CHEBI:57865"/>
        <dbReference type="EC" id="3.6.1.9"/>
    </reaction>
</comment>
<comment type="caution">
    <text evidence="4">The sequence shown here is derived from an EMBL/GenBank/DDBJ whole genome shotgun (WGS) entry which is preliminary data.</text>
</comment>
<comment type="caution">
    <text evidence="3">Lacks conserved residue(s) required for the propagation of feature annotation.</text>
</comment>
<dbReference type="Pfam" id="PF02545">
    <property type="entry name" value="Maf"/>
    <property type="match status" value="1"/>
</dbReference>
<keyword evidence="3" id="KW-0546">Nucleotide metabolism</keyword>
<gene>
    <name evidence="4" type="primary">maf</name>
    <name evidence="4" type="ORF">HMP0721_0530</name>
</gene>
<dbReference type="HAMAP" id="MF_00528">
    <property type="entry name" value="Maf"/>
    <property type="match status" value="1"/>
</dbReference>
<sequence>MRIILASASPRRLELLRMIGFKPEVRPSRVEEMTISDLPEEMVCELAEKKAHAVVETLIGEVKQETIVIGADTLVSLDGRALGKPQTKAEAIDMLHAYSNRAHFVWTGVSVWRLGENLEHMTFSEKTKVYVYPMTDVEIERYVAENHPMDKAGAYGIQGSFSAFVSGIEGDYFNVVGLPIGHVYQAIKKLTNLK</sequence>
<dbReference type="NCBIfam" id="TIGR00172">
    <property type="entry name" value="maf"/>
    <property type="match status" value="1"/>
</dbReference>
<dbReference type="Proteomes" id="UP000004754">
    <property type="component" value="Unassembled WGS sequence"/>
</dbReference>
<dbReference type="RefSeq" id="WP_006597949.1">
    <property type="nucleotide sequence ID" value="NZ_GL622359.1"/>
</dbReference>
<organism evidence="4 5">
    <name type="scientific">Pseudoramibacter alactolyticus ATCC 23263</name>
    <dbReference type="NCBI Taxonomy" id="887929"/>
    <lineage>
        <taxon>Bacteria</taxon>
        <taxon>Bacillati</taxon>
        <taxon>Bacillota</taxon>
        <taxon>Clostridia</taxon>
        <taxon>Eubacteriales</taxon>
        <taxon>Eubacteriaceae</taxon>
        <taxon>Pseudoramibacter</taxon>
    </lineage>
</organism>
<feature type="site" description="Important for substrate specificity" evidence="3">
    <location>
        <position position="73"/>
    </location>
</feature>
<dbReference type="GO" id="GO:0036221">
    <property type="term" value="F:UTP diphosphatase activity"/>
    <property type="evidence" value="ECO:0007669"/>
    <property type="project" value="RHEA"/>
</dbReference>
<comment type="function">
    <text evidence="3">Nucleoside triphosphate pyrophosphatase that hydrolyzes dTTP and UTP. May have a dual role in cell division arrest and in preventing the incorporation of modified nucleotides into cellular nucleic acids.</text>
</comment>